<evidence type="ECO:0000313" key="3">
    <source>
        <dbReference type="EMBL" id="KAF6222527.1"/>
    </source>
</evidence>
<evidence type="ECO:0000313" key="4">
    <source>
        <dbReference type="Proteomes" id="UP000578531"/>
    </source>
</evidence>
<organism evidence="3 4">
    <name type="scientific">Letharia columbiana</name>
    <dbReference type="NCBI Taxonomy" id="112416"/>
    <lineage>
        <taxon>Eukaryota</taxon>
        <taxon>Fungi</taxon>
        <taxon>Dikarya</taxon>
        <taxon>Ascomycota</taxon>
        <taxon>Pezizomycotina</taxon>
        <taxon>Lecanoromycetes</taxon>
        <taxon>OSLEUM clade</taxon>
        <taxon>Lecanoromycetidae</taxon>
        <taxon>Lecanorales</taxon>
        <taxon>Lecanorineae</taxon>
        <taxon>Parmeliaceae</taxon>
        <taxon>Letharia</taxon>
    </lineage>
</organism>
<feature type="domain" description="Nephrocystin 3-like N-terminal" evidence="2">
    <location>
        <begin position="43"/>
        <end position="106"/>
    </location>
</feature>
<dbReference type="RefSeq" id="XP_037157912.1">
    <property type="nucleotide sequence ID" value="XM_037315207.1"/>
</dbReference>
<name>A0A8H6CFG8_9LECA</name>
<evidence type="ECO:0000259" key="2">
    <source>
        <dbReference type="Pfam" id="PF24883"/>
    </source>
</evidence>
<keyword evidence="1" id="KW-0677">Repeat</keyword>
<dbReference type="OrthoDB" id="194358at2759"/>
<dbReference type="Pfam" id="PF24883">
    <property type="entry name" value="NPHP3_N"/>
    <property type="match status" value="1"/>
</dbReference>
<sequence>MFDVVNLLHAAATKNLNSRLASWFSAPNSSSFLNTAQTKRQQDTGTWLLESPIFLGWKGAPHSFLRLHGKAGCGKTILGSTVLCSLLDDSNSNEMVACFYFDFQKSNYFKTF</sequence>
<dbReference type="EMBL" id="JACCJC010000148">
    <property type="protein sequence ID" value="KAF6222527.1"/>
    <property type="molecule type" value="Genomic_DNA"/>
</dbReference>
<dbReference type="PANTHER" id="PTHR10039">
    <property type="entry name" value="AMELOGENIN"/>
    <property type="match status" value="1"/>
</dbReference>
<proteinExistence type="predicted"/>
<evidence type="ECO:0000256" key="1">
    <source>
        <dbReference type="ARBA" id="ARBA00022737"/>
    </source>
</evidence>
<dbReference type="AlphaFoldDB" id="A0A8H6CFG8"/>
<protein>
    <recommendedName>
        <fullName evidence="2">Nephrocystin 3-like N-terminal domain-containing protein</fullName>
    </recommendedName>
</protein>
<accession>A0A8H6CFG8</accession>
<keyword evidence="4" id="KW-1185">Reference proteome</keyword>
<comment type="caution">
    <text evidence="3">The sequence shown here is derived from an EMBL/GenBank/DDBJ whole genome shotgun (WGS) entry which is preliminary data.</text>
</comment>
<dbReference type="Proteomes" id="UP000578531">
    <property type="component" value="Unassembled WGS sequence"/>
</dbReference>
<reference evidence="3 4" key="1">
    <citation type="journal article" date="2020" name="Genomics">
        <title>Complete, high-quality genomes from long-read metagenomic sequencing of two wolf lichen thalli reveals enigmatic genome architecture.</title>
        <authorList>
            <person name="McKenzie S.K."/>
            <person name="Walston R.F."/>
            <person name="Allen J.L."/>
        </authorList>
    </citation>
    <scope>NUCLEOTIDE SEQUENCE [LARGE SCALE GENOMIC DNA]</scope>
    <source>
        <strain evidence="3">WasteWater2</strain>
    </source>
</reference>
<dbReference type="GeneID" id="59295011"/>
<dbReference type="InterPro" id="IPR056884">
    <property type="entry name" value="NPHP3-like_N"/>
</dbReference>
<gene>
    <name evidence="3" type="ORF">HO173_013387</name>
</gene>
<dbReference type="PANTHER" id="PTHR10039:SF16">
    <property type="entry name" value="GPI INOSITOL-DEACYLASE"/>
    <property type="match status" value="1"/>
</dbReference>